<evidence type="ECO:0000256" key="1">
    <source>
        <dbReference type="SAM" id="Phobius"/>
    </source>
</evidence>
<dbReference type="OrthoDB" id="2971590at2"/>
<sequence>MNQLVDLISSISLNQLIDTMVIKVIAGILLFFLSLLIKPIRTRIINLFKRLIGRERHSVIVKCKVYPKGRYREKGIPFEIELPYEDISEDSMPITKSNDLIIAEINRKYGRTFSPYENDLNEVYITKKKYYV</sequence>
<keyword evidence="3" id="KW-1185">Reference proteome</keyword>
<dbReference type="EMBL" id="VOQF01000008">
    <property type="protein sequence ID" value="TXC89877.1"/>
    <property type="molecule type" value="Genomic_DNA"/>
</dbReference>
<dbReference type="AlphaFoldDB" id="A0A5C6VWQ4"/>
<name>A0A5C6VWQ4_9BACI</name>
<accession>A0A5C6VWQ4</accession>
<evidence type="ECO:0000313" key="2">
    <source>
        <dbReference type="EMBL" id="TXC89877.1"/>
    </source>
</evidence>
<protein>
    <submittedName>
        <fullName evidence="2">Uncharacterized protein</fullName>
    </submittedName>
</protein>
<dbReference type="RefSeq" id="WP_146949675.1">
    <property type="nucleotide sequence ID" value="NZ_VOQF01000008.1"/>
</dbReference>
<keyword evidence="1" id="KW-0472">Membrane</keyword>
<organism evidence="2 3">
    <name type="scientific">Metabacillus litoralis</name>
    <dbReference type="NCBI Taxonomy" id="152268"/>
    <lineage>
        <taxon>Bacteria</taxon>
        <taxon>Bacillati</taxon>
        <taxon>Bacillota</taxon>
        <taxon>Bacilli</taxon>
        <taxon>Bacillales</taxon>
        <taxon>Bacillaceae</taxon>
        <taxon>Metabacillus</taxon>
    </lineage>
</organism>
<keyword evidence="1" id="KW-0812">Transmembrane</keyword>
<comment type="caution">
    <text evidence="2">The sequence shown here is derived from an EMBL/GenBank/DDBJ whole genome shotgun (WGS) entry which is preliminary data.</text>
</comment>
<evidence type="ECO:0000313" key="3">
    <source>
        <dbReference type="Proteomes" id="UP000321363"/>
    </source>
</evidence>
<dbReference type="Proteomes" id="UP000321363">
    <property type="component" value="Unassembled WGS sequence"/>
</dbReference>
<reference evidence="2 3" key="1">
    <citation type="journal article" date="2005" name="Int. J. Syst. Evol. Microbiol.">
        <title>Bacillus litoralis sp. nov., isolated from a tidal flat of the Yellow Sea in Korea.</title>
        <authorList>
            <person name="Yoon J.H."/>
            <person name="Oh T.K."/>
        </authorList>
    </citation>
    <scope>NUCLEOTIDE SEQUENCE [LARGE SCALE GENOMIC DNA]</scope>
    <source>
        <strain evidence="2 3">SW-211</strain>
    </source>
</reference>
<proteinExistence type="predicted"/>
<feature type="transmembrane region" description="Helical" evidence="1">
    <location>
        <begin position="20"/>
        <end position="40"/>
    </location>
</feature>
<gene>
    <name evidence="2" type="ORF">FS935_16105</name>
</gene>
<keyword evidence="1" id="KW-1133">Transmembrane helix</keyword>